<dbReference type="EMBL" id="JAIWYP010000014">
    <property type="protein sequence ID" value="KAH3706464.1"/>
    <property type="molecule type" value="Genomic_DNA"/>
</dbReference>
<dbReference type="AlphaFoldDB" id="A0A9D3YVA9"/>
<reference evidence="1" key="1">
    <citation type="journal article" date="2019" name="bioRxiv">
        <title>The Genome of the Zebra Mussel, Dreissena polymorpha: A Resource for Invasive Species Research.</title>
        <authorList>
            <person name="McCartney M.A."/>
            <person name="Auch B."/>
            <person name="Kono T."/>
            <person name="Mallez S."/>
            <person name="Zhang Y."/>
            <person name="Obille A."/>
            <person name="Becker A."/>
            <person name="Abrahante J.E."/>
            <person name="Garbe J."/>
            <person name="Badalamenti J.P."/>
            <person name="Herman A."/>
            <person name="Mangelson H."/>
            <person name="Liachko I."/>
            <person name="Sullivan S."/>
            <person name="Sone E.D."/>
            <person name="Koren S."/>
            <person name="Silverstein K.A.T."/>
            <person name="Beckman K.B."/>
            <person name="Gohl D.M."/>
        </authorList>
    </citation>
    <scope>NUCLEOTIDE SEQUENCE</scope>
    <source>
        <strain evidence="1">Duluth1</strain>
        <tissue evidence="1">Whole animal</tissue>
    </source>
</reference>
<accession>A0A9D3YVA9</accession>
<sequence>MVYGNDLVESYQDEIEASSVDEFVHLKTILEAHQNRTITHMSELLKLYGGQLQTTFPNVAIAVSIHLTISVNNFQGRGVIFNITTYDRLSLEHRESEKVDSIEATVY</sequence>
<name>A0A9D3YVA9_DREPO</name>
<protein>
    <submittedName>
        <fullName evidence="1">Uncharacterized protein</fullName>
    </submittedName>
</protein>
<evidence type="ECO:0000313" key="2">
    <source>
        <dbReference type="Proteomes" id="UP000828390"/>
    </source>
</evidence>
<proteinExistence type="predicted"/>
<evidence type="ECO:0000313" key="1">
    <source>
        <dbReference type="EMBL" id="KAH3706464.1"/>
    </source>
</evidence>
<comment type="caution">
    <text evidence="1">The sequence shown here is derived from an EMBL/GenBank/DDBJ whole genome shotgun (WGS) entry which is preliminary data.</text>
</comment>
<reference evidence="1" key="2">
    <citation type="submission" date="2020-11" db="EMBL/GenBank/DDBJ databases">
        <authorList>
            <person name="McCartney M.A."/>
            <person name="Auch B."/>
            <person name="Kono T."/>
            <person name="Mallez S."/>
            <person name="Becker A."/>
            <person name="Gohl D.M."/>
            <person name="Silverstein K.A.T."/>
            <person name="Koren S."/>
            <person name="Bechman K.B."/>
            <person name="Herman A."/>
            <person name="Abrahante J.E."/>
            <person name="Garbe J."/>
        </authorList>
    </citation>
    <scope>NUCLEOTIDE SEQUENCE</scope>
    <source>
        <strain evidence="1">Duluth1</strain>
        <tissue evidence="1">Whole animal</tissue>
    </source>
</reference>
<organism evidence="1 2">
    <name type="scientific">Dreissena polymorpha</name>
    <name type="common">Zebra mussel</name>
    <name type="synonym">Mytilus polymorpha</name>
    <dbReference type="NCBI Taxonomy" id="45954"/>
    <lineage>
        <taxon>Eukaryota</taxon>
        <taxon>Metazoa</taxon>
        <taxon>Spiralia</taxon>
        <taxon>Lophotrochozoa</taxon>
        <taxon>Mollusca</taxon>
        <taxon>Bivalvia</taxon>
        <taxon>Autobranchia</taxon>
        <taxon>Heteroconchia</taxon>
        <taxon>Euheterodonta</taxon>
        <taxon>Imparidentia</taxon>
        <taxon>Neoheterodontei</taxon>
        <taxon>Myida</taxon>
        <taxon>Dreissenoidea</taxon>
        <taxon>Dreissenidae</taxon>
        <taxon>Dreissena</taxon>
    </lineage>
</organism>
<keyword evidence="2" id="KW-1185">Reference proteome</keyword>
<gene>
    <name evidence="1" type="ORF">DPMN_065850</name>
</gene>
<dbReference type="Proteomes" id="UP000828390">
    <property type="component" value="Unassembled WGS sequence"/>
</dbReference>